<keyword evidence="7" id="KW-1185">Reference proteome</keyword>
<keyword evidence="3" id="KW-0804">Transcription</keyword>
<dbReference type="PROSITE" id="PS51151">
    <property type="entry name" value="NAC_AB"/>
    <property type="match status" value="1"/>
</dbReference>
<protein>
    <recommendedName>
        <fullName evidence="3">Nascent polypeptide-associated complex subunit beta</fullName>
    </recommendedName>
</protein>
<dbReference type="Pfam" id="PF01849">
    <property type="entry name" value="NAC"/>
    <property type="match status" value="1"/>
</dbReference>
<dbReference type="GO" id="GO:0005737">
    <property type="term" value="C:cytoplasm"/>
    <property type="evidence" value="ECO:0007669"/>
    <property type="project" value="UniProtKB-SubCell"/>
</dbReference>
<feature type="region of interest" description="Disordered" evidence="4">
    <location>
        <begin position="116"/>
        <end position="146"/>
    </location>
</feature>
<keyword evidence="3" id="KW-0805">Transcription regulation</keyword>
<dbReference type="EMBL" id="BTGC01000003">
    <property type="protein sequence ID" value="GMM49813.1"/>
    <property type="molecule type" value="Genomic_DNA"/>
</dbReference>
<comment type="subunit">
    <text evidence="3">Part of the nascent polypeptide-associated complex (NAC).</text>
</comment>
<dbReference type="AlphaFoldDB" id="A0AAV5RGC3"/>
<sequence>MDSAKLERLRANVRIGGKGTPRRKLKKNVKSEADDTKVQAALQKLNAVTMTGVTQVTLAKDDGNVITFGRPAVQHAPQYNTFAIHGHSVERSAEEMIPEAMKNLTPEQLKQFQEITEKLNKQAQEPAADDAEIPNLVEGESFDKVD</sequence>
<evidence type="ECO:0000256" key="3">
    <source>
        <dbReference type="RuleBase" id="RU361272"/>
    </source>
</evidence>
<comment type="caution">
    <text evidence="6">The sequence shown here is derived from an EMBL/GenBank/DDBJ whole genome shotgun (WGS) entry which is preliminary data.</text>
</comment>
<feature type="domain" description="NAC-A/B" evidence="5">
    <location>
        <begin position="32"/>
        <end position="97"/>
    </location>
</feature>
<evidence type="ECO:0000313" key="6">
    <source>
        <dbReference type="EMBL" id="GMM49813.1"/>
    </source>
</evidence>
<dbReference type="InterPro" id="IPR039370">
    <property type="entry name" value="BTF3"/>
</dbReference>
<proteinExistence type="inferred from homology"/>
<dbReference type="InterPro" id="IPR002715">
    <property type="entry name" value="Nas_poly-pep-assoc_cplx_dom"/>
</dbReference>
<reference evidence="6 7" key="1">
    <citation type="journal article" date="2023" name="Elife">
        <title>Identification of key yeast species and microbe-microbe interactions impacting larval growth of Drosophila in the wild.</title>
        <authorList>
            <person name="Mure A."/>
            <person name="Sugiura Y."/>
            <person name="Maeda R."/>
            <person name="Honda K."/>
            <person name="Sakurai N."/>
            <person name="Takahashi Y."/>
            <person name="Watada M."/>
            <person name="Katoh T."/>
            <person name="Gotoh A."/>
            <person name="Gotoh Y."/>
            <person name="Taniguchi I."/>
            <person name="Nakamura K."/>
            <person name="Hayashi T."/>
            <person name="Katayama T."/>
            <person name="Uemura T."/>
            <person name="Hattori Y."/>
        </authorList>
    </citation>
    <scope>NUCLEOTIDE SEQUENCE [LARGE SCALE GENOMIC DNA]</scope>
    <source>
        <strain evidence="6 7">SB-73</strain>
    </source>
</reference>
<evidence type="ECO:0000256" key="2">
    <source>
        <dbReference type="ARBA" id="ARBA00005296"/>
    </source>
</evidence>
<evidence type="ECO:0000256" key="4">
    <source>
        <dbReference type="SAM" id="MobiDB-lite"/>
    </source>
</evidence>
<dbReference type="InterPro" id="IPR038187">
    <property type="entry name" value="NAC_A/B_dom_sf"/>
</dbReference>
<evidence type="ECO:0000313" key="7">
    <source>
        <dbReference type="Proteomes" id="UP001362899"/>
    </source>
</evidence>
<gene>
    <name evidence="6" type="ORF">DASB73_007710</name>
</gene>
<comment type="similarity">
    <text evidence="2 3">Belongs to the NAC-beta family.</text>
</comment>
<dbReference type="Gene3D" id="2.20.70.30">
    <property type="entry name" value="Nascent polypeptide-associated complex domain"/>
    <property type="match status" value="1"/>
</dbReference>
<dbReference type="Proteomes" id="UP001362899">
    <property type="component" value="Unassembled WGS sequence"/>
</dbReference>
<name>A0AAV5RGC3_STABA</name>
<evidence type="ECO:0000259" key="5">
    <source>
        <dbReference type="PROSITE" id="PS51151"/>
    </source>
</evidence>
<evidence type="ECO:0000256" key="1">
    <source>
        <dbReference type="ARBA" id="ARBA00004496"/>
    </source>
</evidence>
<dbReference type="SMART" id="SM01407">
    <property type="entry name" value="NAC"/>
    <property type="match status" value="1"/>
</dbReference>
<dbReference type="CDD" id="cd22055">
    <property type="entry name" value="NAC_BTF3"/>
    <property type="match status" value="1"/>
</dbReference>
<comment type="subcellular location">
    <subcellularLocation>
        <location evidence="1">Cytoplasm</location>
    </subcellularLocation>
</comment>
<organism evidence="6 7">
    <name type="scientific">Starmerella bacillaris</name>
    <name type="common">Yeast</name>
    <name type="synonym">Candida zemplinina</name>
    <dbReference type="NCBI Taxonomy" id="1247836"/>
    <lineage>
        <taxon>Eukaryota</taxon>
        <taxon>Fungi</taxon>
        <taxon>Dikarya</taxon>
        <taxon>Ascomycota</taxon>
        <taxon>Saccharomycotina</taxon>
        <taxon>Dipodascomycetes</taxon>
        <taxon>Dipodascales</taxon>
        <taxon>Trichomonascaceae</taxon>
        <taxon>Starmerella</taxon>
    </lineage>
</organism>
<accession>A0AAV5RGC3</accession>
<dbReference type="PANTHER" id="PTHR10351">
    <property type="entry name" value="TRANSCRIPTION FACTOR BTF3 FAMILY MEMBER"/>
    <property type="match status" value="1"/>
</dbReference>